<evidence type="ECO:0000256" key="8">
    <source>
        <dbReference type="ARBA" id="ARBA00030685"/>
    </source>
</evidence>
<evidence type="ECO:0000259" key="10">
    <source>
        <dbReference type="Pfam" id="PF03900"/>
    </source>
</evidence>
<keyword evidence="5" id="KW-0350">Heme biosynthesis</keyword>
<dbReference type="GO" id="GO:0004418">
    <property type="term" value="F:hydroxymethylbilane synthase activity"/>
    <property type="evidence" value="ECO:0007669"/>
    <property type="project" value="UniProtKB-EC"/>
</dbReference>
<feature type="domain" description="Porphobilinogen deaminase C-terminal" evidence="10">
    <location>
        <begin position="260"/>
        <end position="286"/>
    </location>
</feature>
<feature type="domain" description="Porphobilinogen deaminase N-terminal" evidence="9">
    <location>
        <begin position="26"/>
        <end position="246"/>
    </location>
</feature>
<evidence type="ECO:0000313" key="11">
    <source>
        <dbReference type="EMBL" id="KAF2489941.1"/>
    </source>
</evidence>
<evidence type="ECO:0000256" key="1">
    <source>
        <dbReference type="ARBA" id="ARBA00001916"/>
    </source>
</evidence>
<keyword evidence="12" id="KW-1185">Reference proteome</keyword>
<dbReference type="GO" id="GO:0006783">
    <property type="term" value="P:heme biosynthetic process"/>
    <property type="evidence" value="ECO:0007669"/>
    <property type="project" value="UniProtKB-KW"/>
</dbReference>
<dbReference type="Gene3D" id="3.40.190.10">
    <property type="entry name" value="Periplasmic binding protein-like II"/>
    <property type="match status" value="2"/>
</dbReference>
<dbReference type="InterPro" id="IPR022417">
    <property type="entry name" value="Porphobilin_deaminase_N"/>
</dbReference>
<dbReference type="AlphaFoldDB" id="A0A6A6QCS1"/>
<name>A0A6A6QCS1_9PEZI</name>
<gene>
    <name evidence="11" type="ORF">BU16DRAFT_575478</name>
</gene>
<dbReference type="SUPFAM" id="SSF53850">
    <property type="entry name" value="Periplasmic binding protein-like II"/>
    <property type="match status" value="1"/>
</dbReference>
<dbReference type="Proteomes" id="UP000799750">
    <property type="component" value="Unassembled WGS sequence"/>
</dbReference>
<evidence type="ECO:0000256" key="2">
    <source>
        <dbReference type="ARBA" id="ARBA00005638"/>
    </source>
</evidence>
<dbReference type="FunFam" id="3.40.190.10:FF:000005">
    <property type="entry name" value="Porphobilinogen deaminase"/>
    <property type="match status" value="1"/>
</dbReference>
<dbReference type="InterPro" id="IPR022418">
    <property type="entry name" value="Porphobilinogen_deaminase_C"/>
</dbReference>
<evidence type="ECO:0000259" key="9">
    <source>
        <dbReference type="Pfam" id="PF01379"/>
    </source>
</evidence>
<dbReference type="EMBL" id="MU004198">
    <property type="protein sequence ID" value="KAF2489941.1"/>
    <property type="molecule type" value="Genomic_DNA"/>
</dbReference>
<sequence>MAQNTALLETHSVSAPPSTATTLPTIKIGTRRSALAQIQARAVEKQLKDAFPDRTYAVHAVLAQGDLDKVTPLQQLSQGENAKSLWTGELEAMLELGELDMIVHCLKDMPTQLPPNLTLGCICPREDPRDVLCVSPKLASTCKDLASLPEGSVIGTSSVRRAAQLRRLYPGLKFADLRGNVPTRLAKLDAEDSQYAGIILAAAGLIRLGIQARITQFLSKDSGGMLHAVGQGTLAIEVRSNDTTVKELLAKVGSERNARASLAQRALLRTLEGGCSVPIGVETEWKKPKKGVATGVEPAREYGLDGKAVEEEEDDDEVGDDEELLLRAIVVSVDGKEFVETEMVRKVASVAEAEAFGQDIAKILVAKGADKILEKISKDKQWDAKKRLEAEASK</sequence>
<dbReference type="OrthoDB" id="564646at2759"/>
<evidence type="ECO:0000256" key="7">
    <source>
        <dbReference type="ARBA" id="ARBA00023444"/>
    </source>
</evidence>
<evidence type="ECO:0000313" key="12">
    <source>
        <dbReference type="Proteomes" id="UP000799750"/>
    </source>
</evidence>
<dbReference type="Gene3D" id="3.30.160.40">
    <property type="entry name" value="Porphobilinogen deaminase, C-terminal domain"/>
    <property type="match status" value="1"/>
</dbReference>
<dbReference type="PANTHER" id="PTHR11557:SF0">
    <property type="entry name" value="PORPHOBILINOGEN DEAMINASE"/>
    <property type="match status" value="1"/>
</dbReference>
<dbReference type="Pfam" id="PF03900">
    <property type="entry name" value="Porphobil_deamC"/>
    <property type="match status" value="1"/>
</dbReference>
<proteinExistence type="inferred from homology"/>
<comment type="cofactor">
    <cofactor evidence="1">
        <name>dipyrromethane</name>
        <dbReference type="ChEBI" id="CHEBI:60342"/>
    </cofactor>
</comment>
<dbReference type="Pfam" id="PF01379">
    <property type="entry name" value="Porphobil_deam"/>
    <property type="match status" value="1"/>
</dbReference>
<dbReference type="EC" id="2.5.1.61" evidence="3"/>
<dbReference type="SUPFAM" id="SSF54782">
    <property type="entry name" value="Porphobilinogen deaminase (hydroxymethylbilane synthase), C-terminal domain"/>
    <property type="match status" value="1"/>
</dbReference>
<evidence type="ECO:0000256" key="5">
    <source>
        <dbReference type="ARBA" id="ARBA00023133"/>
    </source>
</evidence>
<dbReference type="NCBIfam" id="TIGR00212">
    <property type="entry name" value="hemC"/>
    <property type="match status" value="1"/>
</dbReference>
<dbReference type="PRINTS" id="PR00151">
    <property type="entry name" value="PORPHBDMNASE"/>
</dbReference>
<dbReference type="InterPro" id="IPR036803">
    <property type="entry name" value="Porphobilinogen_deaminase_C_sf"/>
</dbReference>
<evidence type="ECO:0000256" key="6">
    <source>
        <dbReference type="ARBA" id="ARBA00023244"/>
    </source>
</evidence>
<comment type="pathway">
    <text evidence="7">Porphyrin-containing compound metabolism.</text>
</comment>
<organism evidence="11 12">
    <name type="scientific">Lophium mytilinum</name>
    <dbReference type="NCBI Taxonomy" id="390894"/>
    <lineage>
        <taxon>Eukaryota</taxon>
        <taxon>Fungi</taxon>
        <taxon>Dikarya</taxon>
        <taxon>Ascomycota</taxon>
        <taxon>Pezizomycotina</taxon>
        <taxon>Dothideomycetes</taxon>
        <taxon>Pleosporomycetidae</taxon>
        <taxon>Mytilinidiales</taxon>
        <taxon>Mytilinidiaceae</taxon>
        <taxon>Lophium</taxon>
    </lineage>
</organism>
<dbReference type="PANTHER" id="PTHR11557">
    <property type="entry name" value="PORPHOBILINOGEN DEAMINASE"/>
    <property type="match status" value="1"/>
</dbReference>
<evidence type="ECO:0000256" key="4">
    <source>
        <dbReference type="ARBA" id="ARBA00022679"/>
    </source>
</evidence>
<reference evidence="11" key="1">
    <citation type="journal article" date="2020" name="Stud. Mycol.">
        <title>101 Dothideomycetes genomes: a test case for predicting lifestyles and emergence of pathogens.</title>
        <authorList>
            <person name="Haridas S."/>
            <person name="Albert R."/>
            <person name="Binder M."/>
            <person name="Bloem J."/>
            <person name="Labutti K."/>
            <person name="Salamov A."/>
            <person name="Andreopoulos B."/>
            <person name="Baker S."/>
            <person name="Barry K."/>
            <person name="Bills G."/>
            <person name="Bluhm B."/>
            <person name="Cannon C."/>
            <person name="Castanera R."/>
            <person name="Culley D."/>
            <person name="Daum C."/>
            <person name="Ezra D."/>
            <person name="Gonzalez J."/>
            <person name="Henrissat B."/>
            <person name="Kuo A."/>
            <person name="Liang C."/>
            <person name="Lipzen A."/>
            <person name="Lutzoni F."/>
            <person name="Magnuson J."/>
            <person name="Mondo S."/>
            <person name="Nolan M."/>
            <person name="Ohm R."/>
            <person name="Pangilinan J."/>
            <person name="Park H.-J."/>
            <person name="Ramirez L."/>
            <person name="Alfaro M."/>
            <person name="Sun H."/>
            <person name="Tritt A."/>
            <person name="Yoshinaga Y."/>
            <person name="Zwiers L.-H."/>
            <person name="Turgeon B."/>
            <person name="Goodwin S."/>
            <person name="Spatafora J."/>
            <person name="Crous P."/>
            <person name="Grigoriev I."/>
        </authorList>
    </citation>
    <scope>NUCLEOTIDE SEQUENCE</scope>
    <source>
        <strain evidence="11">CBS 269.34</strain>
    </source>
</reference>
<protein>
    <recommendedName>
        <fullName evidence="3">hydroxymethylbilane synthase</fullName>
        <ecNumber evidence="3">2.5.1.61</ecNumber>
    </recommendedName>
    <alternativeName>
        <fullName evidence="8">Pre-uroporphyrinogen synthase</fullName>
    </alternativeName>
</protein>
<keyword evidence="6" id="KW-0627">Porphyrin biosynthesis</keyword>
<dbReference type="InterPro" id="IPR000860">
    <property type="entry name" value="HemC"/>
</dbReference>
<evidence type="ECO:0000256" key="3">
    <source>
        <dbReference type="ARBA" id="ARBA00012655"/>
    </source>
</evidence>
<comment type="similarity">
    <text evidence="2">Belongs to the HMBS family.</text>
</comment>
<accession>A0A6A6QCS1</accession>
<dbReference type="GO" id="GO:0005737">
    <property type="term" value="C:cytoplasm"/>
    <property type="evidence" value="ECO:0007669"/>
    <property type="project" value="TreeGrafter"/>
</dbReference>
<keyword evidence="4" id="KW-0808">Transferase</keyword>